<dbReference type="OrthoDB" id="56250at2759"/>
<dbReference type="EMBL" id="CAICTM010000127">
    <property type="protein sequence ID" value="CAB9502115.1"/>
    <property type="molecule type" value="Genomic_DNA"/>
</dbReference>
<gene>
    <name evidence="2" type="ORF">SEMRO_128_G061070.2</name>
</gene>
<feature type="compositionally biased region" description="Polar residues" evidence="1">
    <location>
        <begin position="85"/>
        <end position="99"/>
    </location>
</feature>
<name>A0A9N8DKC3_9STRA</name>
<feature type="region of interest" description="Disordered" evidence="1">
    <location>
        <begin position="55"/>
        <end position="134"/>
    </location>
</feature>
<feature type="compositionally biased region" description="Basic residues" evidence="1">
    <location>
        <begin position="55"/>
        <end position="65"/>
    </location>
</feature>
<protein>
    <submittedName>
        <fullName evidence="2">Uncharacterized protein</fullName>
    </submittedName>
</protein>
<evidence type="ECO:0000313" key="3">
    <source>
        <dbReference type="Proteomes" id="UP001153069"/>
    </source>
</evidence>
<feature type="compositionally biased region" description="Polar residues" evidence="1">
    <location>
        <begin position="107"/>
        <end position="122"/>
    </location>
</feature>
<accession>A0A9N8DKC3</accession>
<organism evidence="2 3">
    <name type="scientific">Seminavis robusta</name>
    <dbReference type="NCBI Taxonomy" id="568900"/>
    <lineage>
        <taxon>Eukaryota</taxon>
        <taxon>Sar</taxon>
        <taxon>Stramenopiles</taxon>
        <taxon>Ochrophyta</taxon>
        <taxon>Bacillariophyta</taxon>
        <taxon>Bacillariophyceae</taxon>
        <taxon>Bacillariophycidae</taxon>
        <taxon>Naviculales</taxon>
        <taxon>Naviculaceae</taxon>
        <taxon>Seminavis</taxon>
    </lineage>
</organism>
<sequence>MDRGDPRMNLAVAARMNNPDLSLFECLTVGGFIYHSDNGALMDCESVTLTQRKNQLNRRIRRAKKNQTAGNKSSSSTGKRKASPSLATSNEEEQSSNGSLVLMGSVGPSSPATNKKGTTNDKFSPKAAKKQNRNAAAVFEQAYGPGFLPHRSTSLGASAVPQQQLSNHSVDDTQTQAPTKALTGGKQSITAAAKLPQASFAASASSQATIEDTVLDAPLIPNLPNDTTSSQTSQCTTSTQVADPRHDLALTYFEREPHALYQRCMLSAGFRMDESQDMSSEAYRKFAFEAWKRECERLQALLAKYET</sequence>
<dbReference type="AlphaFoldDB" id="A0A9N8DKC3"/>
<evidence type="ECO:0000256" key="1">
    <source>
        <dbReference type="SAM" id="MobiDB-lite"/>
    </source>
</evidence>
<dbReference type="Proteomes" id="UP001153069">
    <property type="component" value="Unassembled WGS sequence"/>
</dbReference>
<comment type="caution">
    <text evidence="2">The sequence shown here is derived from an EMBL/GenBank/DDBJ whole genome shotgun (WGS) entry which is preliminary data.</text>
</comment>
<feature type="compositionally biased region" description="Polar residues" evidence="1">
    <location>
        <begin position="66"/>
        <end position="77"/>
    </location>
</feature>
<proteinExistence type="predicted"/>
<keyword evidence="3" id="KW-1185">Reference proteome</keyword>
<evidence type="ECO:0000313" key="2">
    <source>
        <dbReference type="EMBL" id="CAB9502115.1"/>
    </source>
</evidence>
<reference evidence="2" key="1">
    <citation type="submission" date="2020-06" db="EMBL/GenBank/DDBJ databases">
        <authorList>
            <consortium name="Plant Systems Biology data submission"/>
        </authorList>
    </citation>
    <scope>NUCLEOTIDE SEQUENCE</scope>
    <source>
        <strain evidence="2">D6</strain>
    </source>
</reference>